<dbReference type="InterPro" id="IPR002509">
    <property type="entry name" value="NODB_dom"/>
</dbReference>
<accession>A0A9E7ZU07</accession>
<sequence length="281" mass="30600">MPDPFGIPASRASLARLSMRFDQFAGRMENRLIRAVPRATMEVPTQEPIVSFTFDDVPDSALDVGAAILEANGTRGTFYISGGLEGQVEPGRTLIDRAGCRELAARGHEIGCHSFGHHDIRQVDGPALAEDLARNAAYLDAIDPRPAPRNFAYPYNSGSFGKRGLLARAFRSCRAGGEGINRGPTDPTFLRAVEIRQPQQHVLGLVRWIDALVTDPGWLIFFTHDVSPRPTPHGCTAPSFHLLVGYAVARGCRILTVDAALDHMGLRRTGPGQTNPGEQRR</sequence>
<dbReference type="InterPro" id="IPR011330">
    <property type="entry name" value="Glyco_hydro/deAcase_b/a-brl"/>
</dbReference>
<dbReference type="Gene3D" id="3.20.20.370">
    <property type="entry name" value="Glycoside hydrolase/deacetylase"/>
    <property type="match status" value="1"/>
</dbReference>
<feature type="domain" description="NodB homology" evidence="6">
    <location>
        <begin position="48"/>
        <end position="281"/>
    </location>
</feature>
<evidence type="ECO:0000256" key="2">
    <source>
        <dbReference type="ARBA" id="ARBA00010973"/>
    </source>
</evidence>
<dbReference type="PANTHER" id="PTHR34216">
    <property type="match status" value="1"/>
</dbReference>
<dbReference type="AlphaFoldDB" id="A0A9E7ZU07"/>
<dbReference type="SUPFAM" id="SSF88713">
    <property type="entry name" value="Glycoside hydrolase/deacetylase"/>
    <property type="match status" value="1"/>
</dbReference>
<name>A0A9E7ZU07_9HYPH</name>
<evidence type="ECO:0000256" key="3">
    <source>
        <dbReference type="ARBA" id="ARBA00020071"/>
    </source>
</evidence>
<dbReference type="CDD" id="cd10967">
    <property type="entry name" value="CE4_GLA_like_6s"/>
    <property type="match status" value="1"/>
</dbReference>
<evidence type="ECO:0000313" key="7">
    <source>
        <dbReference type="EMBL" id="UZF87096.1"/>
    </source>
</evidence>
<evidence type="ECO:0000259" key="6">
    <source>
        <dbReference type="PROSITE" id="PS51677"/>
    </source>
</evidence>
<dbReference type="GO" id="GO:0016810">
    <property type="term" value="F:hydrolase activity, acting on carbon-nitrogen (but not peptide) bonds"/>
    <property type="evidence" value="ECO:0007669"/>
    <property type="project" value="InterPro"/>
</dbReference>
<evidence type="ECO:0000256" key="5">
    <source>
        <dbReference type="ARBA" id="ARBA00032976"/>
    </source>
</evidence>
<evidence type="ECO:0000256" key="4">
    <source>
        <dbReference type="ARBA" id="ARBA00022729"/>
    </source>
</evidence>
<dbReference type="EMBL" id="CP102774">
    <property type="protein sequence ID" value="UZF87096.1"/>
    <property type="molecule type" value="Genomic_DNA"/>
</dbReference>
<protein>
    <recommendedName>
        <fullName evidence="3">Chitooligosaccharide deacetylase</fullName>
    </recommendedName>
    <alternativeName>
        <fullName evidence="5">Nodulation protein B</fullName>
    </alternativeName>
</protein>
<dbReference type="Pfam" id="PF01522">
    <property type="entry name" value="Polysacc_deac_1"/>
    <property type="match status" value="1"/>
</dbReference>
<keyword evidence="4" id="KW-0732">Signal</keyword>
<dbReference type="InterPro" id="IPR051398">
    <property type="entry name" value="Polysacch_Deacetylase"/>
</dbReference>
<evidence type="ECO:0000256" key="1">
    <source>
        <dbReference type="ARBA" id="ARBA00003236"/>
    </source>
</evidence>
<proteinExistence type="inferred from homology"/>
<gene>
    <name evidence="7" type="ORF">NWE54_25665</name>
</gene>
<comment type="function">
    <text evidence="1">Is involved in generating a small heat-stable compound (Nod), an acylated oligomer of N-acetylglucosamine, that stimulates mitosis in various plant protoplasts.</text>
</comment>
<dbReference type="GO" id="GO:0005975">
    <property type="term" value="P:carbohydrate metabolic process"/>
    <property type="evidence" value="ECO:0007669"/>
    <property type="project" value="InterPro"/>
</dbReference>
<dbReference type="PROSITE" id="PS51677">
    <property type="entry name" value="NODB"/>
    <property type="match status" value="1"/>
</dbReference>
<reference evidence="7" key="1">
    <citation type="submission" date="2022-08" db="EMBL/GenBank/DDBJ databases">
        <title>Complete Genome Sequences of 2 Bosea sp. soil isolates.</title>
        <authorList>
            <person name="Alvarez Arevalo M."/>
            <person name="Sterndorff E.B."/>
            <person name="Faurdal D."/>
            <person name="Joergensen T.S."/>
            <person name="Weber T."/>
        </authorList>
    </citation>
    <scope>NUCLEOTIDE SEQUENCE</scope>
    <source>
        <strain evidence="7">NBC_00436</strain>
    </source>
</reference>
<organism evidence="7">
    <name type="scientific">Bosea sp. NBC_00436</name>
    <dbReference type="NCBI Taxonomy" id="2969620"/>
    <lineage>
        <taxon>Bacteria</taxon>
        <taxon>Pseudomonadati</taxon>
        <taxon>Pseudomonadota</taxon>
        <taxon>Alphaproteobacteria</taxon>
        <taxon>Hyphomicrobiales</taxon>
        <taxon>Boseaceae</taxon>
        <taxon>Bosea</taxon>
    </lineage>
</organism>
<comment type="similarity">
    <text evidence="2">Belongs to the polysaccharide deacetylase family.</text>
</comment>
<dbReference type="PANTHER" id="PTHR34216:SF11">
    <property type="entry name" value="CHITOOLIGOSACCHARIDE DEACETYLASE"/>
    <property type="match status" value="1"/>
</dbReference>